<dbReference type="PANTHER" id="PTHR33449">
    <property type="entry name" value="NUCLEOID-ASSOCIATED PROTEIN YBAB"/>
    <property type="match status" value="1"/>
</dbReference>
<evidence type="ECO:0000313" key="4">
    <source>
        <dbReference type="EMBL" id="GAK57845.1"/>
    </source>
</evidence>
<keyword evidence="1 2" id="KW-0238">DNA-binding</keyword>
<reference evidence="4" key="1">
    <citation type="journal article" date="2015" name="PeerJ">
        <title>First genomic representation of candidate bacterial phylum KSB3 points to enhanced environmental sensing as a trigger of wastewater bulking.</title>
        <authorList>
            <person name="Sekiguchi Y."/>
            <person name="Ohashi A."/>
            <person name="Parks D.H."/>
            <person name="Yamauchi T."/>
            <person name="Tyson G.W."/>
            <person name="Hugenholtz P."/>
        </authorList>
    </citation>
    <scope>NUCLEOTIDE SEQUENCE [LARGE SCALE GENOMIC DNA]</scope>
</reference>
<proteinExistence type="inferred from homology"/>
<protein>
    <recommendedName>
        <fullName evidence="2">Nucleoid-associated protein U27_04817</fullName>
    </recommendedName>
</protein>
<dbReference type="PIRSF" id="PIRSF004555">
    <property type="entry name" value="UCP004555"/>
    <property type="match status" value="1"/>
</dbReference>
<dbReference type="PANTHER" id="PTHR33449:SF1">
    <property type="entry name" value="NUCLEOID-ASSOCIATED PROTEIN YBAB"/>
    <property type="match status" value="1"/>
</dbReference>
<dbReference type="AlphaFoldDB" id="A0A081BZU0"/>
<evidence type="ECO:0000313" key="5">
    <source>
        <dbReference type="Proteomes" id="UP000030661"/>
    </source>
</evidence>
<feature type="coiled-coil region" evidence="3">
    <location>
        <begin position="14"/>
        <end position="41"/>
    </location>
</feature>
<dbReference type="GO" id="GO:0005829">
    <property type="term" value="C:cytosol"/>
    <property type="evidence" value="ECO:0007669"/>
    <property type="project" value="TreeGrafter"/>
</dbReference>
<evidence type="ECO:0000256" key="3">
    <source>
        <dbReference type="SAM" id="Coils"/>
    </source>
</evidence>
<dbReference type="HAMAP" id="MF_00274">
    <property type="entry name" value="DNA_YbaB_EbfC"/>
    <property type="match status" value="1"/>
</dbReference>
<dbReference type="GO" id="GO:0043590">
    <property type="term" value="C:bacterial nucleoid"/>
    <property type="evidence" value="ECO:0007669"/>
    <property type="project" value="UniProtKB-UniRule"/>
</dbReference>
<comment type="subcellular location">
    <subcellularLocation>
        <location evidence="2">Cytoplasm</location>
        <location evidence="2">Nucleoid</location>
    </subcellularLocation>
</comment>
<dbReference type="STRING" id="1499967.U27_04817"/>
<dbReference type="Gene3D" id="3.30.1310.10">
    <property type="entry name" value="Nucleoid-associated protein YbaB-like domain"/>
    <property type="match status" value="1"/>
</dbReference>
<dbReference type="InterPro" id="IPR004401">
    <property type="entry name" value="YbaB/EbfC"/>
</dbReference>
<accession>A0A081BZU0</accession>
<dbReference type="Proteomes" id="UP000030661">
    <property type="component" value="Unassembled WGS sequence"/>
</dbReference>
<comment type="subunit">
    <text evidence="2">Homodimer.</text>
</comment>
<sequence>MLKGLGGLGNLANMGNLMKQVQEVQAKLADIEEELAHQVVKGTAGGEMVTVEANGKQEILTVTIDPELLTPEELDMLQDMIVAATNQALEASRDLRVQRMSQLTGGLKIPGLI</sequence>
<keyword evidence="2" id="KW-0963">Cytoplasm</keyword>
<dbReference type="SUPFAM" id="SSF82607">
    <property type="entry name" value="YbaB-like"/>
    <property type="match status" value="1"/>
</dbReference>
<dbReference type="Pfam" id="PF02575">
    <property type="entry name" value="YbaB_DNA_bd"/>
    <property type="match status" value="1"/>
</dbReference>
<dbReference type="eggNOG" id="COG0718">
    <property type="taxonomic scope" value="Bacteria"/>
</dbReference>
<gene>
    <name evidence="4" type="ORF">U27_04817</name>
</gene>
<comment type="similarity">
    <text evidence="2">Belongs to the YbaB/EbfC family.</text>
</comment>
<evidence type="ECO:0000256" key="1">
    <source>
        <dbReference type="ARBA" id="ARBA00023125"/>
    </source>
</evidence>
<keyword evidence="3" id="KW-0175">Coiled coil</keyword>
<evidence type="ECO:0000256" key="2">
    <source>
        <dbReference type="HAMAP-Rule" id="MF_00274"/>
    </source>
</evidence>
<organism evidence="4">
    <name type="scientific">Vecturithrix granuli</name>
    <dbReference type="NCBI Taxonomy" id="1499967"/>
    <lineage>
        <taxon>Bacteria</taxon>
        <taxon>Candidatus Moduliflexota</taxon>
        <taxon>Candidatus Vecturitrichia</taxon>
        <taxon>Candidatus Vecturitrichales</taxon>
        <taxon>Candidatus Vecturitrichaceae</taxon>
        <taxon>Candidatus Vecturithrix</taxon>
    </lineage>
</organism>
<dbReference type="InterPro" id="IPR036894">
    <property type="entry name" value="YbaB-like_sf"/>
</dbReference>
<dbReference type="EMBL" id="DF820466">
    <property type="protein sequence ID" value="GAK57845.1"/>
    <property type="molecule type" value="Genomic_DNA"/>
</dbReference>
<dbReference type="HOGENOM" id="CLU_140930_1_0_0"/>
<dbReference type="NCBIfam" id="TIGR00103">
    <property type="entry name" value="DNA_YbaB_EbfC"/>
    <property type="match status" value="1"/>
</dbReference>
<comment type="function">
    <text evidence="2">Binds to DNA and alters its conformation. May be involved in regulation of gene expression, nucleoid organization and DNA protection.</text>
</comment>
<keyword evidence="5" id="KW-1185">Reference proteome</keyword>
<dbReference type="GO" id="GO:0003677">
    <property type="term" value="F:DNA binding"/>
    <property type="evidence" value="ECO:0007669"/>
    <property type="project" value="UniProtKB-UniRule"/>
</dbReference>
<name>A0A081BZU0_VECG1</name>